<protein>
    <recommendedName>
        <fullName evidence="1">D-glutamate cyclase-like C-terminal domain-containing protein</fullName>
    </recommendedName>
</protein>
<name>A0A1M7UHU2_9ACTN</name>
<dbReference type="InterPro" id="IPR025504">
    <property type="entry name" value="GLUCM_C"/>
</dbReference>
<dbReference type="PANTHER" id="PTHR32022">
    <property type="entry name" value="D-GLUTAMATE CYCLASE, MITOCHONDRIAL"/>
    <property type="match status" value="1"/>
</dbReference>
<dbReference type="PANTHER" id="PTHR32022:SF10">
    <property type="entry name" value="D-GLUTAMATE CYCLASE, MITOCHONDRIAL"/>
    <property type="match status" value="1"/>
</dbReference>
<feature type="domain" description="D-glutamate cyclase-like C-terminal" evidence="1">
    <location>
        <begin position="27"/>
        <end position="289"/>
    </location>
</feature>
<sequence>MSGRLADVERALLRPGARDVTGLAAAVPGQFDQLAGELAAAGRAGSRVGLVTGVHIAWAPTPAAETDGPVGTAVLAAALAVLGAEPVVLTDEPCAQVTAACLEVLGAGRLDVLPVSADEEQVRARVAALGLSHLVAVERLGPAADGRVLTMRGFDVTGSTAPLHAAFALPGLVTGAVGDGGNEIGMGNVPADVVAACIAHGDRIACRVPVGALVVAGTSNWGCAGLVAGLARLVPGHRDALTGLLDPQVDGRVLGAATSAGAIDGVTGLPGATVDGVPVADYADLLAGLGSLARAAECV</sequence>
<evidence type="ECO:0000313" key="2">
    <source>
        <dbReference type="EMBL" id="SHN82480.1"/>
    </source>
</evidence>
<dbReference type="AlphaFoldDB" id="A0A1M7UHU2"/>
<organism evidence="2 3">
    <name type="scientific">Geodermatophilus obscurus</name>
    <dbReference type="NCBI Taxonomy" id="1861"/>
    <lineage>
        <taxon>Bacteria</taxon>
        <taxon>Bacillati</taxon>
        <taxon>Actinomycetota</taxon>
        <taxon>Actinomycetes</taxon>
        <taxon>Geodermatophilales</taxon>
        <taxon>Geodermatophilaceae</taxon>
        <taxon>Geodermatophilus</taxon>
    </lineage>
</organism>
<dbReference type="RefSeq" id="WP_072919734.1">
    <property type="nucleotide sequence ID" value="NZ_FRDM01000018.1"/>
</dbReference>
<dbReference type="OrthoDB" id="1668885at2"/>
<gene>
    <name evidence="2" type="ORF">SAMN05660350_03266</name>
</gene>
<evidence type="ECO:0000259" key="1">
    <source>
        <dbReference type="Pfam" id="PF14336"/>
    </source>
</evidence>
<dbReference type="EMBL" id="FRDM01000018">
    <property type="protein sequence ID" value="SHN82480.1"/>
    <property type="molecule type" value="Genomic_DNA"/>
</dbReference>
<evidence type="ECO:0000313" key="3">
    <source>
        <dbReference type="Proteomes" id="UP000184428"/>
    </source>
</evidence>
<proteinExistence type="predicted"/>
<dbReference type="Proteomes" id="UP000184428">
    <property type="component" value="Unassembled WGS sequence"/>
</dbReference>
<reference evidence="2 3" key="1">
    <citation type="submission" date="2016-12" db="EMBL/GenBank/DDBJ databases">
        <authorList>
            <person name="Song W.-J."/>
            <person name="Kurnit D.M."/>
        </authorList>
    </citation>
    <scope>NUCLEOTIDE SEQUENCE [LARGE SCALE GENOMIC DNA]</scope>
    <source>
        <strain evidence="2 3">DSM 43162</strain>
    </source>
</reference>
<accession>A0A1M7UHU2</accession>
<dbReference type="Gene3D" id="3.90.1640.20">
    <property type="entry name" value="TON_0340"/>
    <property type="match status" value="1"/>
</dbReference>
<dbReference type="Pfam" id="PF14336">
    <property type="entry name" value="GLUCM-like_C"/>
    <property type="match status" value="1"/>
</dbReference>